<evidence type="ECO:0000313" key="4">
    <source>
        <dbReference type="EMBL" id="EEA84665.1"/>
    </source>
</evidence>
<evidence type="ECO:0000259" key="3">
    <source>
        <dbReference type="Pfam" id="PF18655"/>
    </source>
</evidence>
<dbReference type="InterPro" id="IPR041030">
    <property type="entry name" value="SHIRT"/>
</dbReference>
<dbReference type="InterPro" id="IPR051922">
    <property type="entry name" value="Bact_Sporulation_Assoc"/>
</dbReference>
<comment type="caution">
    <text evidence="4">The sequence shown here is derived from an EMBL/GenBank/DDBJ whole genome shotgun (WGS) entry which is preliminary data.</text>
</comment>
<dbReference type="HOGENOM" id="CLU_282814_0_0_9"/>
<dbReference type="Gene3D" id="3.80.10.10">
    <property type="entry name" value="Ribonuclease Inhibitor"/>
    <property type="match status" value="1"/>
</dbReference>
<dbReference type="PROSITE" id="PS51450">
    <property type="entry name" value="LRR"/>
    <property type="match status" value="1"/>
</dbReference>
<dbReference type="InterPro" id="IPR001611">
    <property type="entry name" value="Leu-rich_rpt"/>
</dbReference>
<reference evidence="4 5" key="1">
    <citation type="submission" date="2008-09" db="EMBL/GenBank/DDBJ databases">
        <authorList>
            <person name="Fulton L."/>
            <person name="Clifton S."/>
            <person name="Fulton B."/>
            <person name="Xu J."/>
            <person name="Minx P."/>
            <person name="Pepin K.H."/>
            <person name="Johnson M."/>
            <person name="Thiruvilangam P."/>
            <person name="Bhonagiri V."/>
            <person name="Nash W.E."/>
            <person name="Mardis E.R."/>
            <person name="Wilson R.K."/>
        </authorList>
    </citation>
    <scope>NUCLEOTIDE SEQUENCE [LARGE SCALE GENOMIC DNA]</scope>
    <source>
        <strain evidence="4 5">DSM 13275</strain>
    </source>
</reference>
<dbReference type="InterPro" id="IPR007253">
    <property type="entry name" value="Cell_wall-bd_2"/>
</dbReference>
<keyword evidence="5" id="KW-1185">Reference proteome</keyword>
<dbReference type="OrthoDB" id="1754731at2"/>
<evidence type="ECO:0000256" key="2">
    <source>
        <dbReference type="SAM" id="SignalP"/>
    </source>
</evidence>
<dbReference type="InterPro" id="IPR032675">
    <property type="entry name" value="LRR_dom_sf"/>
</dbReference>
<dbReference type="PANTHER" id="PTHR30032:SF8">
    <property type="entry name" value="GERMINATION-SPECIFIC N-ACETYLMURAMOYL-L-ALANINE AMIDASE"/>
    <property type="match status" value="1"/>
</dbReference>
<organism evidence="4 5">
    <name type="scientific">Peptacetobacter hiranonis (strain DSM 13275 / JCM 10541 / KCTC 15199 / TO-931)</name>
    <name type="common">Clostridium hiranonis</name>
    <dbReference type="NCBI Taxonomy" id="500633"/>
    <lineage>
        <taxon>Bacteria</taxon>
        <taxon>Bacillati</taxon>
        <taxon>Bacillota</taxon>
        <taxon>Clostridia</taxon>
        <taxon>Peptostreptococcales</taxon>
        <taxon>Peptostreptococcaceae</taxon>
        <taxon>Peptacetobacter</taxon>
    </lineage>
</organism>
<reference evidence="4 5" key="2">
    <citation type="submission" date="2008-10" db="EMBL/GenBank/DDBJ databases">
        <title>Draft genome sequence of Clostridium hiranonis (DSM 13275).</title>
        <authorList>
            <person name="Sudarsanam P."/>
            <person name="Ley R."/>
            <person name="Guruge J."/>
            <person name="Turnbaugh P.J."/>
            <person name="Mahowald M."/>
            <person name="Liep D."/>
            <person name="Gordon J."/>
        </authorList>
    </citation>
    <scope>NUCLEOTIDE SEQUENCE [LARGE SCALE GENOMIC DNA]</scope>
    <source>
        <strain evidence="4 5">DSM 13275</strain>
    </source>
</reference>
<evidence type="ECO:0000256" key="1">
    <source>
        <dbReference type="SAM" id="MobiDB-lite"/>
    </source>
</evidence>
<feature type="compositionally biased region" description="Gly residues" evidence="1">
    <location>
        <begin position="763"/>
        <end position="772"/>
    </location>
</feature>
<dbReference type="Pfam" id="PF18655">
    <property type="entry name" value="SHIRT"/>
    <property type="match status" value="1"/>
</dbReference>
<dbReference type="PANTHER" id="PTHR30032">
    <property type="entry name" value="N-ACETYLMURAMOYL-L-ALANINE AMIDASE-RELATED"/>
    <property type="match status" value="1"/>
</dbReference>
<feature type="region of interest" description="Disordered" evidence="1">
    <location>
        <begin position="758"/>
        <end position="793"/>
    </location>
</feature>
<dbReference type="EMBL" id="ABWP01000067">
    <property type="protein sequence ID" value="EEA84665.1"/>
    <property type="molecule type" value="Genomic_DNA"/>
</dbReference>
<keyword evidence="2" id="KW-0732">Signal</keyword>
<name>B6G0P1_PEPHT</name>
<evidence type="ECO:0000313" key="5">
    <source>
        <dbReference type="Proteomes" id="UP000003178"/>
    </source>
</evidence>
<dbReference type="Gene3D" id="3.40.50.12090">
    <property type="match status" value="2"/>
</dbReference>
<accession>B6G0P1</accession>
<gene>
    <name evidence="4" type="ORF">CLOHIR_01697</name>
</gene>
<feature type="chain" id="PRO_5002843166" evidence="2">
    <location>
        <begin position="31"/>
        <end position="1103"/>
    </location>
</feature>
<sequence>MWDMKKKLLSIFLSLSLIFSSIASMSVAFAEEPELEKISTEKVVQQDGIEVRMDMKAGSKIKIWTSLNGGNADPENVGEYFDGKEVHYDGWQLMKIDINIPKKDGLMIESIEPSIESLQPNYSKISEDDNGYNYSFYFKKNDTYNFNIGYKLNNVSNNINVEYKVDNLIEIPDVTMRGYFIVAIDPNEYHGYVTKDDIEEGRYYQQDGSFQKNNIDIGAYGGPDGFFGRVSNIEGVQYMKTMRQIKFYHNYLQKNPINAESLEPFTRGYYPEMSIFQFTSPYDSETKVKKSAYTSEMLGKILERMPNLTEFSANNIGFNNFEAFEKMNGKMDFIACKSSGITSIKGLEKHTGLTNLSLNVNEISDLTPLKNVKEATQWNFTQNEISDLRPIKDVKVNRVIHFGFQSIYPEPILATLNNDNYEIEVNMPIDIDGSYTKVGFADFLNSSSISSQVPSEERNQLLVKYPDGNKKVYPINEKDGKACIKIPKVDVPNAGTDKAFENVKMRLWFENDKGDDSRTRGVFNGRIEFGATTKKDKEKATVKYEAKNTSKNRTDVDVDDNILDVKNIKVSDYVNLPKDEKEYNVGETVTLQNPTTTKKINEDGEETGVSTEIKPGESVLVKYEVPNTKKETYVELKFEGYEPEKTNLVAGENTFVGKFKFNDLELVHYDFITDEGKEIPKNIEDKIRKEFKDFEEDELYYDGRTIALQKPSHNEIEDTNGTWKFKYWEYEEDGKYTPIKKDVIEVHHDEDLIGVWHFEPKSTGGGTGGGGTITPTPNPNPTPDKEDPDRVEGDDRIETSIEASEILYPNGTNAVVLANAERFSDVLTANPFAVQEKASALLTYKDKLPEKTLKEIERLGAKKIYVSGGYEAVSKKVVDSLAAKGYEIYRFDGLDRYDTARKIAIKIREKGNKEVVELASGENYPDALCMTSMAVKDNAPILLTRKDSIPKYTKQALAEWDIENVKIGGLDEAISKDVQNQIDKGFEITKGNKSDSNVYNGAKKVSRFGGKDRYETSTIIAANSYPESKLGVYATGEDFPDALIAGNYAGRKEAPVLLVKRDTLPKVVEKYTTDSKIEKATVIGGVNAVSDKVFNLIKAIINR</sequence>
<feature type="compositionally biased region" description="Basic and acidic residues" evidence="1">
    <location>
        <begin position="783"/>
        <end position="793"/>
    </location>
</feature>
<feature type="domain" description="SHIRT" evidence="3">
    <location>
        <begin position="671"/>
        <end position="759"/>
    </location>
</feature>
<proteinExistence type="predicted"/>
<dbReference type="STRING" id="500633.CLOHIR_01697"/>
<dbReference type="eggNOG" id="COG2247">
    <property type="taxonomic scope" value="Bacteria"/>
</dbReference>
<dbReference type="Pfam" id="PF04122">
    <property type="entry name" value="CW_binding_2"/>
    <property type="match status" value="3"/>
</dbReference>
<feature type="signal peptide" evidence="2">
    <location>
        <begin position="1"/>
        <end position="30"/>
    </location>
</feature>
<dbReference type="AlphaFoldDB" id="B6G0P1"/>
<protein>
    <submittedName>
        <fullName evidence="4">Putative cell wall binding repeat 2</fullName>
    </submittedName>
</protein>
<dbReference type="Proteomes" id="UP000003178">
    <property type="component" value="Unassembled WGS sequence"/>
</dbReference>